<gene>
    <name evidence="7" type="ORF">BKA59DRAFT_466695</name>
</gene>
<evidence type="ECO:0000313" key="7">
    <source>
        <dbReference type="EMBL" id="KAH7263779.1"/>
    </source>
</evidence>
<dbReference type="OrthoDB" id="5131027at2759"/>
<keyword evidence="8" id="KW-1185">Reference proteome</keyword>
<sequence>MALKSSRVKSCKPCRLAKARCSLGQPCSRCASRQVVCCYISEAMSAGTTSTYRRLEPAAIAMPDTPADNEIWATGSSYLASTPQVDSSITSIFDSSEAQPGSAWSAGSQTPDHAASKVLCMRTRTNAQDSLTANILFGQLTQYPKMLAESLKLPPFIFPPCVLRSGGHCPPDAPHICLPEVLAICTSLARLCISQTPGSADFVWRQIQAEVIRLASCHNNLPCHEKLHGLQALIVYALLQASDQNTRVSNDASIIVSTCDTFSRDLFTKISVTYEAEISCISRADWVQVESLRRIGALLYIIDLTLVTCGRNASNGECPAALCVPLPCGKELWDSIGNSSWSKLYQGHKQTARSSQLTLGTLLLVRNDGELFGTKERSPKEVKDSLSEWCRNADDFGLLLWMATSLEHHEQTLLRNVREPV</sequence>
<proteinExistence type="predicted"/>
<protein>
    <recommendedName>
        <fullName evidence="6">Zn(2)-C6 fungal-type domain-containing protein</fullName>
    </recommendedName>
</protein>
<reference evidence="7" key="1">
    <citation type="journal article" date="2021" name="Nat. Commun.">
        <title>Genetic determinants of endophytism in the Arabidopsis root mycobiome.</title>
        <authorList>
            <person name="Mesny F."/>
            <person name="Miyauchi S."/>
            <person name="Thiergart T."/>
            <person name="Pickel B."/>
            <person name="Atanasova L."/>
            <person name="Karlsson M."/>
            <person name="Huettel B."/>
            <person name="Barry K.W."/>
            <person name="Haridas S."/>
            <person name="Chen C."/>
            <person name="Bauer D."/>
            <person name="Andreopoulos W."/>
            <person name="Pangilinan J."/>
            <person name="LaButti K."/>
            <person name="Riley R."/>
            <person name="Lipzen A."/>
            <person name="Clum A."/>
            <person name="Drula E."/>
            <person name="Henrissat B."/>
            <person name="Kohler A."/>
            <person name="Grigoriev I.V."/>
            <person name="Martin F.M."/>
            <person name="Hacquard S."/>
        </authorList>
    </citation>
    <scope>NUCLEOTIDE SEQUENCE</scope>
    <source>
        <strain evidence="7">MPI-SDFR-AT-0068</strain>
    </source>
</reference>
<evidence type="ECO:0000256" key="4">
    <source>
        <dbReference type="ARBA" id="ARBA00023163"/>
    </source>
</evidence>
<comment type="caution">
    <text evidence="7">The sequence shown here is derived from an EMBL/GenBank/DDBJ whole genome shotgun (WGS) entry which is preliminary data.</text>
</comment>
<dbReference type="Pfam" id="PF00172">
    <property type="entry name" value="Zn_clus"/>
    <property type="match status" value="1"/>
</dbReference>
<evidence type="ECO:0000313" key="8">
    <source>
        <dbReference type="Proteomes" id="UP000813427"/>
    </source>
</evidence>
<dbReference type="PROSITE" id="PS00463">
    <property type="entry name" value="ZN2_CY6_FUNGAL_1"/>
    <property type="match status" value="1"/>
</dbReference>
<feature type="domain" description="Zn(2)-C6 fungal-type" evidence="6">
    <location>
        <begin position="10"/>
        <end position="39"/>
    </location>
</feature>
<dbReference type="Proteomes" id="UP000813427">
    <property type="component" value="Unassembled WGS sequence"/>
</dbReference>
<dbReference type="PROSITE" id="PS50048">
    <property type="entry name" value="ZN2_CY6_FUNGAL_2"/>
    <property type="match status" value="1"/>
</dbReference>
<dbReference type="GO" id="GO:0000981">
    <property type="term" value="F:DNA-binding transcription factor activity, RNA polymerase II-specific"/>
    <property type="evidence" value="ECO:0007669"/>
    <property type="project" value="InterPro"/>
</dbReference>
<evidence type="ECO:0000256" key="3">
    <source>
        <dbReference type="ARBA" id="ARBA00023015"/>
    </source>
</evidence>
<organism evidence="7 8">
    <name type="scientific">Fusarium tricinctum</name>
    <dbReference type="NCBI Taxonomy" id="61284"/>
    <lineage>
        <taxon>Eukaryota</taxon>
        <taxon>Fungi</taxon>
        <taxon>Dikarya</taxon>
        <taxon>Ascomycota</taxon>
        <taxon>Pezizomycotina</taxon>
        <taxon>Sordariomycetes</taxon>
        <taxon>Hypocreomycetidae</taxon>
        <taxon>Hypocreales</taxon>
        <taxon>Nectriaceae</taxon>
        <taxon>Fusarium</taxon>
        <taxon>Fusarium tricinctum species complex</taxon>
    </lineage>
</organism>
<dbReference type="GO" id="GO:0008270">
    <property type="term" value="F:zinc ion binding"/>
    <property type="evidence" value="ECO:0007669"/>
    <property type="project" value="InterPro"/>
</dbReference>
<dbReference type="InterPro" id="IPR001138">
    <property type="entry name" value="Zn2Cys6_DnaBD"/>
</dbReference>
<evidence type="ECO:0000256" key="1">
    <source>
        <dbReference type="ARBA" id="ARBA00022723"/>
    </source>
</evidence>
<keyword evidence="1" id="KW-0479">Metal-binding</keyword>
<keyword evidence="4" id="KW-0804">Transcription</keyword>
<evidence type="ECO:0000256" key="5">
    <source>
        <dbReference type="ARBA" id="ARBA00023242"/>
    </source>
</evidence>
<evidence type="ECO:0000256" key="2">
    <source>
        <dbReference type="ARBA" id="ARBA00022833"/>
    </source>
</evidence>
<evidence type="ECO:0000259" key="6">
    <source>
        <dbReference type="PROSITE" id="PS50048"/>
    </source>
</evidence>
<keyword evidence="2" id="KW-0862">Zinc</keyword>
<dbReference type="PANTHER" id="PTHR47660">
    <property type="entry name" value="TRANSCRIPTION FACTOR WITH C2H2 AND ZN(2)-CYS(6) DNA BINDING DOMAIN (EUROFUNG)-RELATED-RELATED"/>
    <property type="match status" value="1"/>
</dbReference>
<dbReference type="PANTHER" id="PTHR47660:SF3">
    <property type="entry name" value="FINGER DOMAIN PROTEIN, PUTATIVE (AFU_ORTHOLOGUE AFUA_4G03310)-RELATED"/>
    <property type="match status" value="1"/>
</dbReference>
<dbReference type="InterPro" id="IPR036864">
    <property type="entry name" value="Zn2-C6_fun-type_DNA-bd_sf"/>
</dbReference>
<dbReference type="CDD" id="cd00067">
    <property type="entry name" value="GAL4"/>
    <property type="match status" value="1"/>
</dbReference>
<name>A0A8K0S787_9HYPO</name>
<dbReference type="Gene3D" id="4.10.240.10">
    <property type="entry name" value="Zn(2)-C6 fungal-type DNA-binding domain"/>
    <property type="match status" value="1"/>
</dbReference>
<keyword evidence="3" id="KW-0805">Transcription regulation</keyword>
<accession>A0A8K0S787</accession>
<dbReference type="EMBL" id="JAGPXF010000001">
    <property type="protein sequence ID" value="KAH7263779.1"/>
    <property type="molecule type" value="Genomic_DNA"/>
</dbReference>
<dbReference type="SMART" id="SM00066">
    <property type="entry name" value="GAL4"/>
    <property type="match status" value="1"/>
</dbReference>
<keyword evidence="5" id="KW-0539">Nucleus</keyword>
<dbReference type="SUPFAM" id="SSF57701">
    <property type="entry name" value="Zn2/Cys6 DNA-binding domain"/>
    <property type="match status" value="1"/>
</dbReference>
<dbReference type="AlphaFoldDB" id="A0A8K0S787"/>